<accession>A0ABP9FAZ7</accession>
<dbReference type="Proteomes" id="UP001501521">
    <property type="component" value="Unassembled WGS sequence"/>
</dbReference>
<reference evidence="3" key="1">
    <citation type="journal article" date="2019" name="Int. J. Syst. Evol. Microbiol.">
        <title>The Global Catalogue of Microorganisms (GCM) 10K type strain sequencing project: providing services to taxonomists for standard genome sequencing and annotation.</title>
        <authorList>
            <consortium name="The Broad Institute Genomics Platform"/>
            <consortium name="The Broad Institute Genome Sequencing Center for Infectious Disease"/>
            <person name="Wu L."/>
            <person name="Ma J."/>
        </authorList>
    </citation>
    <scope>NUCLEOTIDE SEQUENCE [LARGE SCALE GENOMIC DNA]</scope>
    <source>
        <strain evidence="3">JCM 19125</strain>
    </source>
</reference>
<name>A0ABP9FAZ7_9ACTN</name>
<dbReference type="EMBL" id="BAABLV010000019">
    <property type="protein sequence ID" value="GAA4895951.1"/>
    <property type="molecule type" value="Genomic_DNA"/>
</dbReference>
<feature type="compositionally biased region" description="Basic and acidic residues" evidence="1">
    <location>
        <begin position="1"/>
        <end position="10"/>
    </location>
</feature>
<organism evidence="2 3">
    <name type="scientific">Tessaracoccus lubricantis</name>
    <dbReference type="NCBI Taxonomy" id="545543"/>
    <lineage>
        <taxon>Bacteria</taxon>
        <taxon>Bacillati</taxon>
        <taxon>Actinomycetota</taxon>
        <taxon>Actinomycetes</taxon>
        <taxon>Propionibacteriales</taxon>
        <taxon>Propionibacteriaceae</taxon>
        <taxon>Tessaracoccus</taxon>
    </lineage>
</organism>
<feature type="region of interest" description="Disordered" evidence="1">
    <location>
        <begin position="1"/>
        <end position="39"/>
    </location>
</feature>
<protein>
    <submittedName>
        <fullName evidence="2">Uncharacterized protein</fullName>
    </submittedName>
</protein>
<sequence>MRLASERDETAMPTSVPDPRPGGAARPIPEARVGAASGADRVHLALSRGAALFD</sequence>
<evidence type="ECO:0000256" key="1">
    <source>
        <dbReference type="SAM" id="MobiDB-lite"/>
    </source>
</evidence>
<keyword evidence="3" id="KW-1185">Reference proteome</keyword>
<evidence type="ECO:0000313" key="3">
    <source>
        <dbReference type="Proteomes" id="UP001501521"/>
    </source>
</evidence>
<gene>
    <name evidence="2" type="ORF">GCM10025789_11990</name>
</gene>
<comment type="caution">
    <text evidence="2">The sequence shown here is derived from an EMBL/GenBank/DDBJ whole genome shotgun (WGS) entry which is preliminary data.</text>
</comment>
<evidence type="ECO:0000313" key="2">
    <source>
        <dbReference type="EMBL" id="GAA4895951.1"/>
    </source>
</evidence>
<proteinExistence type="predicted"/>